<evidence type="ECO:0000259" key="1">
    <source>
        <dbReference type="Pfam" id="PF00156"/>
    </source>
</evidence>
<reference evidence="2 3" key="1">
    <citation type="submission" date="2019-08" db="EMBL/GenBank/DDBJ databases">
        <title>Genomes of Antarctic Bizionia species.</title>
        <authorList>
            <person name="Bowman J.P."/>
        </authorList>
    </citation>
    <scope>NUCLEOTIDE SEQUENCE [LARGE SCALE GENOMIC DNA]</scope>
    <source>
        <strain evidence="2 3">ADA-4</strain>
    </source>
</reference>
<dbReference type="GO" id="GO:0016757">
    <property type="term" value="F:glycosyltransferase activity"/>
    <property type="evidence" value="ECO:0007669"/>
    <property type="project" value="UniProtKB-KW"/>
</dbReference>
<evidence type="ECO:0000313" key="3">
    <source>
        <dbReference type="Proteomes" id="UP000323720"/>
    </source>
</evidence>
<dbReference type="Pfam" id="PF00156">
    <property type="entry name" value="Pribosyltran"/>
    <property type="match status" value="1"/>
</dbReference>
<organism evidence="2 3">
    <name type="scientific">Bizionia myxarmorum</name>
    <dbReference type="NCBI Taxonomy" id="291186"/>
    <lineage>
        <taxon>Bacteria</taxon>
        <taxon>Pseudomonadati</taxon>
        <taxon>Bacteroidota</taxon>
        <taxon>Flavobacteriia</taxon>
        <taxon>Flavobacteriales</taxon>
        <taxon>Flavobacteriaceae</taxon>
        <taxon>Bizionia</taxon>
    </lineage>
</organism>
<dbReference type="RefSeq" id="WP_148403344.1">
    <property type="nucleotide sequence ID" value="NZ_VSKK01000001.1"/>
</dbReference>
<dbReference type="InterPro" id="IPR000836">
    <property type="entry name" value="PRTase_dom"/>
</dbReference>
<dbReference type="InterPro" id="IPR050137">
    <property type="entry name" value="PyrR_bifunctional"/>
</dbReference>
<dbReference type="PANTHER" id="PTHR11608">
    <property type="entry name" value="BIFUNCTIONAL PROTEIN PYRR"/>
    <property type="match status" value="1"/>
</dbReference>
<dbReference type="CDD" id="cd06223">
    <property type="entry name" value="PRTases_typeI"/>
    <property type="match status" value="1"/>
</dbReference>
<evidence type="ECO:0000313" key="2">
    <source>
        <dbReference type="EMBL" id="TYB79611.1"/>
    </source>
</evidence>
<name>A0A5D0RF85_9FLAO</name>
<proteinExistence type="predicted"/>
<keyword evidence="3" id="KW-1185">Reference proteome</keyword>
<feature type="domain" description="Phosphoribosyltransferase" evidence="1">
    <location>
        <begin position="8"/>
        <end position="147"/>
    </location>
</feature>
<keyword evidence="2" id="KW-0808">Transferase</keyword>
<dbReference type="AlphaFoldDB" id="A0A5D0RF85"/>
<accession>A0A5D0RF85</accession>
<dbReference type="InterPro" id="IPR029057">
    <property type="entry name" value="PRTase-like"/>
</dbReference>
<sequence length="168" mass="18814">MKTSEKNIILNHDEIVHKIRRIAYQIYESNVDETEIVLAGIDSNGYILAKKLKAVLAKISTINPVLCRVMVDKKNPLNQITTSLAVEDYTNKSVVLIDDVLNSGTTLIYGVKHFLNVPLKQFKTAVLVNRNHKKYPVKADFKGISLSTSLHEHVDVVLDGKVFEASLN</sequence>
<dbReference type="PANTHER" id="PTHR11608:SF0">
    <property type="entry name" value="BIFUNCTIONAL PROTEIN PYRR"/>
    <property type="match status" value="1"/>
</dbReference>
<protein>
    <submittedName>
        <fullName evidence="2">Phosphoribosyltransferase</fullName>
    </submittedName>
</protein>
<comment type="caution">
    <text evidence="2">The sequence shown here is derived from an EMBL/GenBank/DDBJ whole genome shotgun (WGS) entry which is preliminary data.</text>
</comment>
<dbReference type="OrthoDB" id="664757at2"/>
<keyword evidence="2" id="KW-0328">Glycosyltransferase</keyword>
<gene>
    <name evidence="2" type="ORF">ES674_07605</name>
</gene>
<dbReference type="EMBL" id="VSKK01000001">
    <property type="protein sequence ID" value="TYB79611.1"/>
    <property type="molecule type" value="Genomic_DNA"/>
</dbReference>
<dbReference type="Gene3D" id="3.40.50.2020">
    <property type="match status" value="1"/>
</dbReference>
<dbReference type="Proteomes" id="UP000323720">
    <property type="component" value="Unassembled WGS sequence"/>
</dbReference>
<dbReference type="SUPFAM" id="SSF53271">
    <property type="entry name" value="PRTase-like"/>
    <property type="match status" value="1"/>
</dbReference>